<sequence length="887" mass="98389">MALAVPRSGPTWEYTLFLTHEETPSLSLTLAAEAPRSLAQWPSPSVLGSPPRLVASTAPRSPAWPPPRLDGSPQRSNPALRPPSPRAARRSPQPRLAARRSGLGSRRPPARPPAGSARHRPPAPPLRKASRWPKLHGVATKLKQKGEKKGTRKRVGVDDDKFGYEAFTKFGFKQWKNAYLALPKHVGGSNSAHNRARAAFDDFDNQRASVKKKVIVHTEDAKKKYETRVETSLAIVSYIALQGKPFRGHDESETSLNKGNFLELLWFKVRNEEVRQAYECCNKNSKMTSRTIQKELAECCAQAVTKVIKEEMSGCLFSILVDESRDISVKEQMAIIVRYVNKKGQVVERFLGIKHLKLTTSEALKRAMVEVLSAYGLTIAKIRGQGYGGAFNMRDFFDYVNMMKKDQNVVEAMSFVIDVKTRLVNLRSEGYEPLLEEAKTFCQDNDIPIPNMKDSVPRFGRSRKGGRNNITQNHYFRVDTFYATIDAITTEFDHRFNEISSELLTCFACLDPRDSFSKFDVNKIARLTKIYLDDFSFDDRKYITDQLQTFIIHVRRIEEFGVCHDLASLAMKMVELNRHKMFPLVYRLIELALLLPVAAASVEKAFSDMKIIKTELRNKMSDAWLNDLMVVYIELEIFKGIDLNLSRRWSGIFPEDHESSGSEASPSPYRDALLRGPTSGAVAGSDAVSVRPRSEAGGGGESSDAAAPGRRRRRGKRRGRRKPRPAVVVGRQAPPAGSSAPVIVTRANIHLRRGKSKAAASTGLELGLPAFSCSAEDWAQNLVATYGYATGRDDVWEDPMLLEAGLCDDRVELESPVVCPPVRMDGCRLGEGHAHAYAAQVHVGYGACPDSRADWALGGCEAAPLGAPSGMVEQSAAPTDVREDCTA</sequence>
<dbReference type="PANTHER" id="PTHR11697">
    <property type="entry name" value="GENERAL TRANSCRIPTION FACTOR 2-RELATED ZINC FINGER PROTEIN"/>
    <property type="match status" value="1"/>
</dbReference>
<organism evidence="3 4">
    <name type="scientific">Paspalum notatum var. saurae</name>
    <dbReference type="NCBI Taxonomy" id="547442"/>
    <lineage>
        <taxon>Eukaryota</taxon>
        <taxon>Viridiplantae</taxon>
        <taxon>Streptophyta</taxon>
        <taxon>Embryophyta</taxon>
        <taxon>Tracheophyta</taxon>
        <taxon>Spermatophyta</taxon>
        <taxon>Magnoliopsida</taxon>
        <taxon>Liliopsida</taxon>
        <taxon>Poales</taxon>
        <taxon>Poaceae</taxon>
        <taxon>PACMAD clade</taxon>
        <taxon>Panicoideae</taxon>
        <taxon>Andropogonodae</taxon>
        <taxon>Paspaleae</taxon>
        <taxon>Paspalinae</taxon>
        <taxon>Paspalum</taxon>
    </lineage>
</organism>
<feature type="compositionally biased region" description="Basic and acidic residues" evidence="1">
    <location>
        <begin position="144"/>
        <end position="154"/>
    </location>
</feature>
<dbReference type="InterPro" id="IPR012337">
    <property type="entry name" value="RNaseH-like_sf"/>
</dbReference>
<feature type="compositionally biased region" description="Low complexity" evidence="1">
    <location>
        <begin position="90"/>
        <end position="107"/>
    </location>
</feature>
<dbReference type="Pfam" id="PF14291">
    <property type="entry name" value="DUF4371"/>
    <property type="match status" value="1"/>
</dbReference>
<keyword evidence="4" id="KW-1185">Reference proteome</keyword>
<protein>
    <recommendedName>
        <fullName evidence="2">DUF4371 domain-containing protein</fullName>
    </recommendedName>
</protein>
<name>A0AAQ3UBJ0_PASNO</name>
<feature type="domain" description="DUF4371" evidence="2">
    <location>
        <begin position="166"/>
        <end position="397"/>
    </location>
</feature>
<evidence type="ECO:0000313" key="3">
    <source>
        <dbReference type="EMBL" id="WVZ88444.1"/>
    </source>
</evidence>
<evidence type="ECO:0000256" key="1">
    <source>
        <dbReference type="SAM" id="MobiDB-lite"/>
    </source>
</evidence>
<dbReference type="AlphaFoldDB" id="A0AAQ3UBJ0"/>
<accession>A0AAQ3UBJ0</accession>
<dbReference type="PANTHER" id="PTHR11697:SF230">
    <property type="entry name" value="ZINC FINGER, MYM DOMAIN CONTAINING 1"/>
    <property type="match status" value="1"/>
</dbReference>
<dbReference type="EMBL" id="CP144752">
    <property type="protein sequence ID" value="WVZ88444.1"/>
    <property type="molecule type" value="Genomic_DNA"/>
</dbReference>
<feature type="compositionally biased region" description="Basic residues" evidence="1">
    <location>
        <begin position="709"/>
        <end position="724"/>
    </location>
</feature>
<reference evidence="3 4" key="1">
    <citation type="submission" date="2024-02" db="EMBL/GenBank/DDBJ databases">
        <title>High-quality chromosome-scale genome assembly of Pensacola bahiagrass (Paspalum notatum Flugge var. saurae).</title>
        <authorList>
            <person name="Vega J.M."/>
            <person name="Podio M."/>
            <person name="Orjuela J."/>
            <person name="Siena L.A."/>
            <person name="Pessino S.C."/>
            <person name="Combes M.C."/>
            <person name="Mariac C."/>
            <person name="Albertini E."/>
            <person name="Pupilli F."/>
            <person name="Ortiz J.P.A."/>
            <person name="Leblanc O."/>
        </authorList>
    </citation>
    <scope>NUCLEOTIDE SEQUENCE [LARGE SCALE GENOMIC DNA]</scope>
    <source>
        <strain evidence="3">R1</strain>
        <tissue evidence="3">Leaf</tissue>
    </source>
</reference>
<dbReference type="SUPFAM" id="SSF53098">
    <property type="entry name" value="Ribonuclease H-like"/>
    <property type="match status" value="1"/>
</dbReference>
<evidence type="ECO:0000259" key="2">
    <source>
        <dbReference type="Pfam" id="PF14291"/>
    </source>
</evidence>
<feature type="region of interest" description="Disordered" evidence="1">
    <location>
        <begin position="37"/>
        <end position="154"/>
    </location>
</feature>
<proteinExistence type="predicted"/>
<feature type="region of interest" description="Disordered" evidence="1">
    <location>
        <begin position="655"/>
        <end position="739"/>
    </location>
</feature>
<evidence type="ECO:0000313" key="4">
    <source>
        <dbReference type="Proteomes" id="UP001341281"/>
    </source>
</evidence>
<dbReference type="Proteomes" id="UP001341281">
    <property type="component" value="Chromosome 08"/>
</dbReference>
<dbReference type="InterPro" id="IPR025398">
    <property type="entry name" value="DUF4371"/>
</dbReference>
<gene>
    <name evidence="3" type="ORF">U9M48_034965</name>
</gene>
<dbReference type="InterPro" id="IPR055298">
    <property type="entry name" value="AtLOH3-like"/>
</dbReference>